<comment type="caution">
    <text evidence="6">The sequence shown here is derived from an EMBL/GenBank/DDBJ whole genome shotgun (WGS) entry which is preliminary data.</text>
</comment>
<dbReference type="SUPFAM" id="SSF52200">
    <property type="entry name" value="Toll/Interleukin receptor TIR domain"/>
    <property type="match status" value="1"/>
</dbReference>
<dbReference type="InterPro" id="IPR000157">
    <property type="entry name" value="TIR_dom"/>
</dbReference>
<dbReference type="PANTHER" id="PTHR32009">
    <property type="entry name" value="TMV RESISTANCE PROTEIN N-LIKE"/>
    <property type="match status" value="1"/>
</dbReference>
<dbReference type="OMA" id="PLERECP"/>
<dbReference type="Gene3D" id="3.40.50.10140">
    <property type="entry name" value="Toll/interleukin-1 receptor homology (TIR) domain"/>
    <property type="match status" value="1"/>
</dbReference>
<proteinExistence type="predicted"/>
<gene>
    <name evidence="6" type="ORF">KI387_005553</name>
</gene>
<evidence type="ECO:0000313" key="7">
    <source>
        <dbReference type="Proteomes" id="UP000824469"/>
    </source>
</evidence>
<dbReference type="Pfam" id="PF01582">
    <property type="entry name" value="TIR"/>
    <property type="match status" value="1"/>
</dbReference>
<feature type="domain" description="TIR" evidence="5">
    <location>
        <begin position="18"/>
        <end position="156"/>
    </location>
</feature>
<dbReference type="PROSITE" id="PS50104">
    <property type="entry name" value="TIR"/>
    <property type="match status" value="1"/>
</dbReference>
<dbReference type="AlphaFoldDB" id="A0AA38GP11"/>
<dbReference type="SMART" id="SM00255">
    <property type="entry name" value="TIR"/>
    <property type="match status" value="1"/>
</dbReference>
<evidence type="ECO:0000256" key="3">
    <source>
        <dbReference type="ARBA" id="ARBA00023027"/>
    </source>
</evidence>
<keyword evidence="7" id="KW-1185">Reference proteome</keyword>
<protein>
    <recommendedName>
        <fullName evidence="1">ADP-ribosyl cyclase/cyclic ADP-ribose hydrolase</fullName>
        <ecNumber evidence="1">3.2.2.6</ecNumber>
    </recommendedName>
</protein>
<keyword evidence="2" id="KW-0378">Hydrolase</keyword>
<dbReference type="PANTHER" id="PTHR32009:SF39">
    <property type="entry name" value="TIR DOMAIN-CONTAINING PROTEIN"/>
    <property type="match status" value="1"/>
</dbReference>
<organism evidence="6 7">
    <name type="scientific">Taxus chinensis</name>
    <name type="common">Chinese yew</name>
    <name type="synonym">Taxus wallichiana var. chinensis</name>
    <dbReference type="NCBI Taxonomy" id="29808"/>
    <lineage>
        <taxon>Eukaryota</taxon>
        <taxon>Viridiplantae</taxon>
        <taxon>Streptophyta</taxon>
        <taxon>Embryophyta</taxon>
        <taxon>Tracheophyta</taxon>
        <taxon>Spermatophyta</taxon>
        <taxon>Pinopsida</taxon>
        <taxon>Pinidae</taxon>
        <taxon>Conifers II</taxon>
        <taxon>Cupressales</taxon>
        <taxon>Taxaceae</taxon>
        <taxon>Taxus</taxon>
    </lineage>
</organism>
<sequence length="168" mass="19234">MENFNQYEPTTTPLFSQNKFHVFLSFRGADVRKTLIDNLYKSLCIAGLCVFLDSEELEKGKTIDTALQIAIESSDILIPVFSRGYADSSWCLMEAAKMCRCSENGIIIPLFYDVQPCDVRRPDREGSPYVEAFQKHLHRYDNDTVDEWKRALFQISSRSGWSLQAESG</sequence>
<evidence type="ECO:0000313" key="6">
    <source>
        <dbReference type="EMBL" id="KAH9325375.1"/>
    </source>
</evidence>
<evidence type="ECO:0000259" key="5">
    <source>
        <dbReference type="PROSITE" id="PS50104"/>
    </source>
</evidence>
<feature type="non-terminal residue" evidence="6">
    <location>
        <position position="168"/>
    </location>
</feature>
<dbReference type="GO" id="GO:0061809">
    <property type="term" value="F:NAD+ nucleosidase activity, cyclic ADP-ribose generating"/>
    <property type="evidence" value="ECO:0007669"/>
    <property type="project" value="UniProtKB-EC"/>
</dbReference>
<keyword evidence="3" id="KW-0520">NAD</keyword>
<name>A0AA38GP11_TAXCH</name>
<reference evidence="6 7" key="1">
    <citation type="journal article" date="2021" name="Nat. Plants">
        <title>The Taxus genome provides insights into paclitaxel biosynthesis.</title>
        <authorList>
            <person name="Xiong X."/>
            <person name="Gou J."/>
            <person name="Liao Q."/>
            <person name="Li Y."/>
            <person name="Zhou Q."/>
            <person name="Bi G."/>
            <person name="Li C."/>
            <person name="Du R."/>
            <person name="Wang X."/>
            <person name="Sun T."/>
            <person name="Guo L."/>
            <person name="Liang H."/>
            <person name="Lu P."/>
            <person name="Wu Y."/>
            <person name="Zhang Z."/>
            <person name="Ro D.K."/>
            <person name="Shang Y."/>
            <person name="Huang S."/>
            <person name="Yan J."/>
        </authorList>
    </citation>
    <scope>NUCLEOTIDE SEQUENCE [LARGE SCALE GENOMIC DNA]</scope>
    <source>
        <strain evidence="6">Ta-2019</strain>
    </source>
</reference>
<evidence type="ECO:0000256" key="4">
    <source>
        <dbReference type="ARBA" id="ARBA00047304"/>
    </source>
</evidence>
<dbReference type="GO" id="GO:0007165">
    <property type="term" value="P:signal transduction"/>
    <property type="evidence" value="ECO:0007669"/>
    <property type="project" value="InterPro"/>
</dbReference>
<dbReference type="EMBL" id="JAHRHJ020000002">
    <property type="protein sequence ID" value="KAH9325375.1"/>
    <property type="molecule type" value="Genomic_DNA"/>
</dbReference>
<evidence type="ECO:0000256" key="1">
    <source>
        <dbReference type="ARBA" id="ARBA00011982"/>
    </source>
</evidence>
<dbReference type="EC" id="3.2.2.6" evidence="1"/>
<comment type="catalytic activity">
    <reaction evidence="4">
        <text>NAD(+) + H2O = ADP-D-ribose + nicotinamide + H(+)</text>
        <dbReference type="Rhea" id="RHEA:16301"/>
        <dbReference type="ChEBI" id="CHEBI:15377"/>
        <dbReference type="ChEBI" id="CHEBI:15378"/>
        <dbReference type="ChEBI" id="CHEBI:17154"/>
        <dbReference type="ChEBI" id="CHEBI:57540"/>
        <dbReference type="ChEBI" id="CHEBI:57967"/>
        <dbReference type="EC" id="3.2.2.6"/>
    </reaction>
    <physiologicalReaction direction="left-to-right" evidence="4">
        <dbReference type="Rhea" id="RHEA:16302"/>
    </physiologicalReaction>
</comment>
<accession>A0AA38GP11</accession>
<dbReference type="InterPro" id="IPR035897">
    <property type="entry name" value="Toll_tir_struct_dom_sf"/>
</dbReference>
<evidence type="ECO:0000256" key="2">
    <source>
        <dbReference type="ARBA" id="ARBA00022801"/>
    </source>
</evidence>
<dbReference type="Proteomes" id="UP000824469">
    <property type="component" value="Unassembled WGS sequence"/>
</dbReference>